<dbReference type="AlphaFoldDB" id="A0AA38XGU9"/>
<dbReference type="PANTHER" id="PTHR33112">
    <property type="entry name" value="DOMAIN PROTEIN, PUTATIVE-RELATED"/>
    <property type="match status" value="1"/>
</dbReference>
<dbReference type="Proteomes" id="UP001172673">
    <property type="component" value="Unassembled WGS sequence"/>
</dbReference>
<name>A0AA38XGU9_9EURO</name>
<keyword evidence="3" id="KW-1185">Reference proteome</keyword>
<comment type="caution">
    <text evidence="2">The sequence shown here is derived from an EMBL/GenBank/DDBJ whole genome shotgun (WGS) entry which is preliminary data.</text>
</comment>
<protein>
    <recommendedName>
        <fullName evidence="1">Heterokaryon incompatibility domain-containing protein</fullName>
    </recommendedName>
</protein>
<reference evidence="2" key="1">
    <citation type="submission" date="2022-10" db="EMBL/GenBank/DDBJ databases">
        <title>Culturing micro-colonial fungi from biological soil crusts in the Mojave desert and describing Neophaeococcomyces mojavensis, and introducing the new genera and species Taxawa tesnikishii.</title>
        <authorList>
            <person name="Kurbessoian T."/>
            <person name="Stajich J.E."/>
        </authorList>
    </citation>
    <scope>NUCLEOTIDE SEQUENCE</scope>
    <source>
        <strain evidence="2">TK_41</strain>
    </source>
</reference>
<dbReference type="Pfam" id="PF06985">
    <property type="entry name" value="HET"/>
    <property type="match status" value="1"/>
</dbReference>
<proteinExistence type="predicted"/>
<sequence length="588" mass="67796">MSKVRQLIKHRLRQHLKHRVCQPLKRRLRQPTQRRVPQFIGYRVRQLIEHKDRQTMKHKARQSTRDHVHSPLVQDSKLDTEVVLLPPKQKYVTLSYVCGPAVSLPAASFPRNGEKRAHKLESMDFPLTVKDAIHVAQQIGHRYLWVDSYCIPQGDAEQKRIAILNMNKVYSGSELTIMALEGANIRAGLPGVSSCSRSGGIKQFVMPGAEMVGTLPHFTDVVQQSIWASRAWCYQEARLSRRCLFFTKYQVYFSCQEETRSEALEDQTQPPTDSRQLEIEGLTPRTFLPSDIYKVKGMFLDRLVYTQKSFTYQNDALNAFRGLLARSPYTTFWGVPVTRQGLELDPHVQFAMGLLWYRLPVVRESRYLSKRRAGFPTWSWTSVTGAISQIDPDNVERSHYRNFLAEQSRWQFSPVVNVPGRLSPSFQVEVSTSSQVMSLKDLLNLHASAGDTVLPETTKSLTIHGDIVTFRRSSPPDSRYIYYSYQNNSENPSDESRVQSRVLLQCAFDTDAAEEDFPEQEHNLQDALVLVEWCDNAPVGRIQFILMLIKWVDEHTAERIGILRNYSTSTTLDFTRSLPRRRKRFQLR</sequence>
<organism evidence="2 3">
    <name type="scientific">Cladophialophora chaetospira</name>
    <dbReference type="NCBI Taxonomy" id="386627"/>
    <lineage>
        <taxon>Eukaryota</taxon>
        <taxon>Fungi</taxon>
        <taxon>Dikarya</taxon>
        <taxon>Ascomycota</taxon>
        <taxon>Pezizomycotina</taxon>
        <taxon>Eurotiomycetes</taxon>
        <taxon>Chaetothyriomycetidae</taxon>
        <taxon>Chaetothyriales</taxon>
        <taxon>Herpotrichiellaceae</taxon>
        <taxon>Cladophialophora</taxon>
    </lineage>
</organism>
<feature type="domain" description="Heterokaryon incompatibility" evidence="1">
    <location>
        <begin position="91"/>
        <end position="236"/>
    </location>
</feature>
<dbReference type="PANTHER" id="PTHR33112:SF1">
    <property type="entry name" value="HETEROKARYON INCOMPATIBILITY DOMAIN-CONTAINING PROTEIN"/>
    <property type="match status" value="1"/>
</dbReference>
<evidence type="ECO:0000313" key="2">
    <source>
        <dbReference type="EMBL" id="KAJ9613184.1"/>
    </source>
</evidence>
<accession>A0AA38XGU9</accession>
<dbReference type="InterPro" id="IPR010730">
    <property type="entry name" value="HET"/>
</dbReference>
<dbReference type="EMBL" id="JAPDRK010000004">
    <property type="protein sequence ID" value="KAJ9613184.1"/>
    <property type="molecule type" value="Genomic_DNA"/>
</dbReference>
<evidence type="ECO:0000259" key="1">
    <source>
        <dbReference type="Pfam" id="PF06985"/>
    </source>
</evidence>
<gene>
    <name evidence="2" type="ORF">H2200_003125</name>
</gene>
<evidence type="ECO:0000313" key="3">
    <source>
        <dbReference type="Proteomes" id="UP001172673"/>
    </source>
</evidence>